<protein>
    <submittedName>
        <fullName evidence="2">Organic hydroperoxide resistance protein</fullName>
    </submittedName>
</protein>
<dbReference type="RefSeq" id="WP_390260017.1">
    <property type="nucleotide sequence ID" value="NZ_JBHUGH010000003.1"/>
</dbReference>
<dbReference type="Gene3D" id="3.30.300.20">
    <property type="match status" value="1"/>
</dbReference>
<dbReference type="InterPro" id="IPR019953">
    <property type="entry name" value="OHR"/>
</dbReference>
<proteinExistence type="inferred from homology"/>
<name>A0ABW4S266_9RHOB</name>
<keyword evidence="3" id="KW-1185">Reference proteome</keyword>
<gene>
    <name evidence="2" type="ORF">ACFSGJ_05660</name>
</gene>
<dbReference type="Gene3D" id="2.20.25.10">
    <property type="match status" value="1"/>
</dbReference>
<dbReference type="Pfam" id="PF02566">
    <property type="entry name" value="OsmC"/>
    <property type="match status" value="1"/>
</dbReference>
<dbReference type="InterPro" id="IPR003718">
    <property type="entry name" value="OsmC/Ohr_fam"/>
</dbReference>
<dbReference type="InterPro" id="IPR036102">
    <property type="entry name" value="OsmC/Ohrsf"/>
</dbReference>
<comment type="caution">
    <text evidence="2">The sequence shown here is derived from an EMBL/GenBank/DDBJ whole genome shotgun (WGS) entry which is preliminary data.</text>
</comment>
<comment type="similarity">
    <text evidence="1">Belongs to the OsmC/Ohr family.</text>
</comment>
<reference evidence="3" key="1">
    <citation type="journal article" date="2019" name="Int. J. Syst. Evol. Microbiol.">
        <title>The Global Catalogue of Microorganisms (GCM) 10K type strain sequencing project: providing services to taxonomists for standard genome sequencing and annotation.</title>
        <authorList>
            <consortium name="The Broad Institute Genomics Platform"/>
            <consortium name="The Broad Institute Genome Sequencing Center for Infectious Disease"/>
            <person name="Wu L."/>
            <person name="Ma J."/>
        </authorList>
    </citation>
    <scope>NUCLEOTIDE SEQUENCE [LARGE SCALE GENOMIC DNA]</scope>
    <source>
        <strain evidence="3">CGMCC 4.7242</strain>
    </source>
</reference>
<dbReference type="EMBL" id="JBHUGH010000003">
    <property type="protein sequence ID" value="MFD1911702.1"/>
    <property type="molecule type" value="Genomic_DNA"/>
</dbReference>
<dbReference type="SUPFAM" id="SSF82784">
    <property type="entry name" value="OsmC-like"/>
    <property type="match status" value="1"/>
</dbReference>
<evidence type="ECO:0000313" key="2">
    <source>
        <dbReference type="EMBL" id="MFD1911702.1"/>
    </source>
</evidence>
<evidence type="ECO:0000313" key="3">
    <source>
        <dbReference type="Proteomes" id="UP001597353"/>
    </source>
</evidence>
<accession>A0ABW4S266</accession>
<organism evidence="2 3">
    <name type="scientific">Halodurantibacterium flavum</name>
    <dbReference type="NCBI Taxonomy" id="1382802"/>
    <lineage>
        <taxon>Bacteria</taxon>
        <taxon>Pseudomonadati</taxon>
        <taxon>Pseudomonadota</taxon>
        <taxon>Alphaproteobacteria</taxon>
        <taxon>Rhodobacterales</taxon>
        <taxon>Paracoccaceae</taxon>
        <taxon>Halodurantibacterium</taxon>
    </lineage>
</organism>
<sequence>MQKLMTVSATSRGGRDGRVALDNGGAAFAMSLPKEMGGSGDGMNPEQLFAMGWASCFGQAVLALGKKHDVDGSRARVTVEVSLSKDDISFMLGVKITVSVPGADRSKVEALAEAAHEICPYSRATRNNIDVTIAVA</sequence>
<dbReference type="NCBIfam" id="TIGR03561">
    <property type="entry name" value="organ_hyd_perox"/>
    <property type="match status" value="1"/>
</dbReference>
<dbReference type="PANTHER" id="PTHR33797:SF2">
    <property type="entry name" value="ORGANIC HYDROPEROXIDE RESISTANCE PROTEIN-LIKE"/>
    <property type="match status" value="1"/>
</dbReference>
<dbReference type="PANTHER" id="PTHR33797">
    <property type="entry name" value="ORGANIC HYDROPEROXIDE RESISTANCE PROTEIN-LIKE"/>
    <property type="match status" value="1"/>
</dbReference>
<dbReference type="InterPro" id="IPR015946">
    <property type="entry name" value="KH_dom-like_a/b"/>
</dbReference>
<dbReference type="Proteomes" id="UP001597353">
    <property type="component" value="Unassembled WGS sequence"/>
</dbReference>
<evidence type="ECO:0000256" key="1">
    <source>
        <dbReference type="ARBA" id="ARBA00007378"/>
    </source>
</evidence>